<dbReference type="KEGG" id="mbe:MBM_03969"/>
<proteinExistence type="predicted"/>
<accession>K1WZW5</accession>
<name>K1WZW5_MARBU</name>
<evidence type="ECO:0000313" key="3">
    <source>
        <dbReference type="Proteomes" id="UP000006753"/>
    </source>
</evidence>
<organism evidence="2 3">
    <name type="scientific">Marssonina brunnea f. sp. multigermtubi (strain MB_m1)</name>
    <name type="common">Marssonina leaf spot fungus</name>
    <dbReference type="NCBI Taxonomy" id="1072389"/>
    <lineage>
        <taxon>Eukaryota</taxon>
        <taxon>Fungi</taxon>
        <taxon>Dikarya</taxon>
        <taxon>Ascomycota</taxon>
        <taxon>Pezizomycotina</taxon>
        <taxon>Leotiomycetes</taxon>
        <taxon>Helotiales</taxon>
        <taxon>Drepanopezizaceae</taxon>
        <taxon>Drepanopeziza</taxon>
    </lineage>
</organism>
<dbReference type="EMBL" id="JH921434">
    <property type="protein sequence ID" value="EKD18197.1"/>
    <property type="molecule type" value="Genomic_DNA"/>
</dbReference>
<dbReference type="STRING" id="1072389.K1WZW5"/>
<reference evidence="2 3" key="1">
    <citation type="journal article" date="2012" name="BMC Genomics">
        <title>Sequencing the genome of Marssonina brunnea reveals fungus-poplar co-evolution.</title>
        <authorList>
            <person name="Zhu S."/>
            <person name="Cao Y.-Z."/>
            <person name="Jiang C."/>
            <person name="Tan B.-Y."/>
            <person name="Wang Z."/>
            <person name="Feng S."/>
            <person name="Zhang L."/>
            <person name="Su X.-H."/>
            <person name="Brejova B."/>
            <person name="Vinar T."/>
            <person name="Xu M."/>
            <person name="Wang M.-X."/>
            <person name="Zhang S.-G."/>
            <person name="Huang M.-R."/>
            <person name="Wu R."/>
            <person name="Zhou Y."/>
        </authorList>
    </citation>
    <scope>NUCLEOTIDE SEQUENCE [LARGE SCALE GENOMIC DNA]</scope>
    <source>
        <strain evidence="2 3">MB_m1</strain>
    </source>
</reference>
<keyword evidence="3" id="KW-1185">Reference proteome</keyword>
<gene>
    <name evidence="2" type="ORF">MBM_03969</name>
</gene>
<dbReference type="GeneID" id="18759904"/>
<dbReference type="eggNOG" id="ENOG502RIU6">
    <property type="taxonomic scope" value="Eukaryota"/>
</dbReference>
<feature type="compositionally biased region" description="Basic residues" evidence="1">
    <location>
        <begin position="32"/>
        <end position="42"/>
    </location>
</feature>
<feature type="region of interest" description="Disordered" evidence="1">
    <location>
        <begin position="1"/>
        <end position="51"/>
    </location>
</feature>
<feature type="compositionally biased region" description="Low complexity" evidence="1">
    <location>
        <begin position="7"/>
        <end position="23"/>
    </location>
</feature>
<dbReference type="AlphaFoldDB" id="K1WZW5"/>
<protein>
    <submittedName>
        <fullName evidence="2">Uncharacterized protein</fullName>
    </submittedName>
</protein>
<dbReference type="Proteomes" id="UP000006753">
    <property type="component" value="Unassembled WGS sequence"/>
</dbReference>
<evidence type="ECO:0000256" key="1">
    <source>
        <dbReference type="SAM" id="MobiDB-lite"/>
    </source>
</evidence>
<sequence length="615" mass="70830">MSQLQESLVSSNSQLQDSSLLSSEVKPTSKSSWKRYRNRRGAKAAAQARAPSSQSVIVPEWHGVELEPKAKVELAEEQSESCLAEWPWVGCPEHLVTLAPYLNNYYHKWRPHAPFQLPRAPQTSLLFTKLLSIEVVRRTLFGVIFRHHSTAWKFGASCRQANYMLGNFVHHWDMVGTGCYGYFGNCEAPRFGPKAPVDPELQGSVGPVIIVSPIRRPQGPASFCQQVENLRTMCVAMNNWSHHFKNIQLHRVAFLSTHHLTLVIPRLVNLEVLGIYQCPMLSIAEALRLLEIIQIDRPPGRENQVSLDFYPMYHQGPVLPADNVLHQGEFGVTWDNWDHDTIKAVWALCTRILPQARKQNVDFESSHTAFRQYMDRGPCWKVEQIYGALFDTSMSTEQFAALIDCHNMDHGGDVTRFTDNVLVGDRPEGYEPYVRDYHCDECKRDVLGIFFRSSDLTPHRTLPDEPARPELICLGCKLTGWLRHERDHYKVEKRAIVQLWLRTVTTHLGTEPATNAAITRLDWNESDLDKAMRDFDTLRVDTRARVLDEKYSHDMNRTNPSRNRDHEFNETQRPIEFEDILDYPCWRRSPLVSMKDMTPSRLAEFHAKRDRAYGK</sequence>
<dbReference type="HOGENOM" id="CLU_444146_0_0_1"/>
<evidence type="ECO:0000313" key="2">
    <source>
        <dbReference type="EMBL" id="EKD18197.1"/>
    </source>
</evidence>
<dbReference type="OrthoDB" id="5428138at2759"/>
<dbReference type="OMA" id="DIRIAIW"/>
<dbReference type="InParanoid" id="K1WZW5"/>